<dbReference type="STRING" id="1048205.AB852_30835"/>
<dbReference type="InterPro" id="IPR036390">
    <property type="entry name" value="WH_DNA-bd_sf"/>
</dbReference>
<protein>
    <recommendedName>
        <fullName evidence="4">HTH arsR-type domain-containing protein</fullName>
    </recommendedName>
</protein>
<organism evidence="5 6">
    <name type="scientific">Streptomyces uncialis</name>
    <dbReference type="NCBI Taxonomy" id="1048205"/>
    <lineage>
        <taxon>Bacteria</taxon>
        <taxon>Bacillati</taxon>
        <taxon>Actinomycetota</taxon>
        <taxon>Actinomycetes</taxon>
        <taxon>Kitasatosporales</taxon>
        <taxon>Streptomycetaceae</taxon>
        <taxon>Streptomyces</taxon>
    </lineage>
</organism>
<dbReference type="PANTHER" id="PTHR43132">
    <property type="entry name" value="ARSENICAL RESISTANCE OPERON REPRESSOR ARSR-RELATED"/>
    <property type="match status" value="1"/>
</dbReference>
<dbReference type="AlphaFoldDB" id="A0A1Q4UZA8"/>
<dbReference type="GO" id="GO:0003677">
    <property type="term" value="F:DNA binding"/>
    <property type="evidence" value="ECO:0007669"/>
    <property type="project" value="UniProtKB-KW"/>
</dbReference>
<evidence type="ECO:0000259" key="4">
    <source>
        <dbReference type="SMART" id="SM00418"/>
    </source>
</evidence>
<gene>
    <name evidence="5" type="ORF">AB852_30835</name>
</gene>
<dbReference type="RefSeq" id="WP_073793589.1">
    <property type="nucleotide sequence ID" value="NZ_CP108638.1"/>
</dbReference>
<proteinExistence type="predicted"/>
<evidence type="ECO:0000313" key="6">
    <source>
        <dbReference type="Proteomes" id="UP000186455"/>
    </source>
</evidence>
<dbReference type="Pfam" id="PF12840">
    <property type="entry name" value="HTH_20"/>
    <property type="match status" value="1"/>
</dbReference>
<dbReference type="PANTHER" id="PTHR43132:SF8">
    <property type="entry name" value="HTH-TYPE TRANSCRIPTIONAL REGULATOR KMTR"/>
    <property type="match status" value="1"/>
</dbReference>
<keyword evidence="1" id="KW-0805">Transcription regulation</keyword>
<dbReference type="SUPFAM" id="SSF46785">
    <property type="entry name" value="Winged helix' DNA-binding domain"/>
    <property type="match status" value="1"/>
</dbReference>
<evidence type="ECO:0000313" key="5">
    <source>
        <dbReference type="EMBL" id="OKH90921.1"/>
    </source>
</evidence>
<dbReference type="Gene3D" id="1.10.10.10">
    <property type="entry name" value="Winged helix-like DNA-binding domain superfamily/Winged helix DNA-binding domain"/>
    <property type="match status" value="1"/>
</dbReference>
<accession>A0A1Q4UZA8</accession>
<dbReference type="Proteomes" id="UP000186455">
    <property type="component" value="Unassembled WGS sequence"/>
</dbReference>
<keyword evidence="6" id="KW-1185">Reference proteome</keyword>
<reference evidence="5 6" key="1">
    <citation type="submission" date="2015-06" db="EMBL/GenBank/DDBJ databases">
        <title>Cloning and characterization of the uncialamcin biosynthetic gene cluster.</title>
        <authorList>
            <person name="Yan X."/>
            <person name="Huang T."/>
            <person name="Ge H."/>
            <person name="Shen B."/>
        </authorList>
    </citation>
    <scope>NUCLEOTIDE SEQUENCE [LARGE SCALE GENOMIC DNA]</scope>
    <source>
        <strain evidence="5 6">DCA2648</strain>
    </source>
</reference>
<dbReference type="InterPro" id="IPR036388">
    <property type="entry name" value="WH-like_DNA-bd_sf"/>
</dbReference>
<sequence length="327" mass="35518">MLRIHFTRDDLARVRVVERPHPLWETVLSVHRLRDRWSPTALDTWRGAARRRLMADPVRGRDAFSLLGTLIPRRGNFPDFLTPTALMDSPGDDLGGGLDQILATPRTLLRRDIGMLPDPPRRLTALSDGDRDALRRLDCALRTYHAAAVAPHWAAVRAAVEADRARSGRDLLDGGTEGLLAGLRPVLRWEPPVLTADYPVAHDLHLGGRGLVLVPSYFCSRRPVTLIDPELPPVVVYPARTVTATRTLYEGRHALERLLGRTRSGVLAAIGAGCTTGELALRAGISPASASQHATILREAGLVTTVRAGPSVLHTVTGLGISLLRGA</sequence>
<feature type="domain" description="HTH arsR-type" evidence="4">
    <location>
        <begin position="257"/>
        <end position="325"/>
    </location>
</feature>
<dbReference type="GeneID" id="96795168"/>
<dbReference type="InterPro" id="IPR011991">
    <property type="entry name" value="ArsR-like_HTH"/>
</dbReference>
<name>A0A1Q4UZA8_9ACTN</name>
<dbReference type="CDD" id="cd00090">
    <property type="entry name" value="HTH_ARSR"/>
    <property type="match status" value="1"/>
</dbReference>
<evidence type="ECO:0000256" key="2">
    <source>
        <dbReference type="ARBA" id="ARBA00023125"/>
    </source>
</evidence>
<dbReference type="SMART" id="SM00418">
    <property type="entry name" value="HTH_ARSR"/>
    <property type="match status" value="1"/>
</dbReference>
<keyword evidence="2" id="KW-0238">DNA-binding</keyword>
<keyword evidence="3" id="KW-0804">Transcription</keyword>
<dbReference type="InterPro" id="IPR051011">
    <property type="entry name" value="Metal_resp_trans_reg"/>
</dbReference>
<dbReference type="InterPro" id="IPR001845">
    <property type="entry name" value="HTH_ArsR_DNA-bd_dom"/>
</dbReference>
<dbReference type="EMBL" id="LFBV01000010">
    <property type="protein sequence ID" value="OKH90921.1"/>
    <property type="molecule type" value="Genomic_DNA"/>
</dbReference>
<evidence type="ECO:0000256" key="1">
    <source>
        <dbReference type="ARBA" id="ARBA00023015"/>
    </source>
</evidence>
<dbReference type="GO" id="GO:0003700">
    <property type="term" value="F:DNA-binding transcription factor activity"/>
    <property type="evidence" value="ECO:0007669"/>
    <property type="project" value="InterPro"/>
</dbReference>
<evidence type="ECO:0000256" key="3">
    <source>
        <dbReference type="ARBA" id="ARBA00023163"/>
    </source>
</evidence>
<comment type="caution">
    <text evidence="5">The sequence shown here is derived from an EMBL/GenBank/DDBJ whole genome shotgun (WGS) entry which is preliminary data.</text>
</comment>